<evidence type="ECO:0000259" key="4">
    <source>
        <dbReference type="PROSITE" id="PS51379"/>
    </source>
</evidence>
<keyword evidence="1" id="KW-0479">Metal-binding</keyword>
<dbReference type="Gene3D" id="3.40.50.300">
    <property type="entry name" value="P-loop containing nucleotide triphosphate hydrolases"/>
    <property type="match status" value="1"/>
</dbReference>
<keyword evidence="2" id="KW-0408">Iron</keyword>
<dbReference type="PANTHER" id="PTHR43063">
    <property type="entry name" value="4FE-4S CLUSTER CONTAINING PARA FAMILY ATPASE PROTEIN"/>
    <property type="match status" value="1"/>
</dbReference>
<dbReference type="AlphaFoldDB" id="A0A2H9T1T9"/>
<dbReference type="InterPro" id="IPR027417">
    <property type="entry name" value="P-loop_NTPase"/>
</dbReference>
<dbReference type="PROSITE" id="PS51379">
    <property type="entry name" value="4FE4S_FER_2"/>
    <property type="match status" value="2"/>
</dbReference>
<dbReference type="Proteomes" id="UP000236946">
    <property type="component" value="Unassembled WGS sequence"/>
</dbReference>
<dbReference type="PANTHER" id="PTHR43063:SF1">
    <property type="entry name" value="4FE-4S CLUSTER CONTAINING PARA FAMILY ATPASE PROTEIN"/>
    <property type="match status" value="1"/>
</dbReference>
<evidence type="ECO:0000256" key="1">
    <source>
        <dbReference type="ARBA" id="ARBA00022723"/>
    </source>
</evidence>
<dbReference type="GO" id="GO:0051536">
    <property type="term" value="F:iron-sulfur cluster binding"/>
    <property type="evidence" value="ECO:0007669"/>
    <property type="project" value="UniProtKB-KW"/>
</dbReference>
<reference evidence="6" key="1">
    <citation type="submission" date="2017-09" db="EMBL/GenBank/DDBJ databases">
        <title>Depth-based differentiation of microbial function through sediment-hosted aquifers and enrichment of novel symbionts in the deep terrestrial subsurface.</title>
        <authorList>
            <person name="Probst A.J."/>
            <person name="Ladd B."/>
            <person name="Jarett J.K."/>
            <person name="Geller-Mcgrath D.E."/>
            <person name="Sieber C.M.K."/>
            <person name="Emerson J.B."/>
            <person name="Anantharaman K."/>
            <person name="Thomas B.C."/>
            <person name="Malmstrom R."/>
            <person name="Stieglmeier M."/>
            <person name="Klingl A."/>
            <person name="Woyke T."/>
            <person name="Ryan C.M."/>
            <person name="Banfield J.F."/>
        </authorList>
    </citation>
    <scope>NUCLEOTIDE SEQUENCE [LARGE SCALE GENOMIC DNA]</scope>
</reference>
<dbReference type="Pfam" id="PF00037">
    <property type="entry name" value="Fer4"/>
    <property type="match status" value="2"/>
</dbReference>
<comment type="caution">
    <text evidence="5">The sequence shown here is derived from an EMBL/GenBank/DDBJ whole genome shotgun (WGS) entry which is preliminary data.</text>
</comment>
<evidence type="ECO:0000256" key="3">
    <source>
        <dbReference type="ARBA" id="ARBA00023014"/>
    </source>
</evidence>
<evidence type="ECO:0000313" key="6">
    <source>
        <dbReference type="Proteomes" id="UP000236946"/>
    </source>
</evidence>
<keyword evidence="3" id="KW-0411">Iron-sulfur</keyword>
<proteinExistence type="predicted"/>
<dbReference type="SUPFAM" id="SSF54862">
    <property type="entry name" value="4Fe-4S ferredoxins"/>
    <property type="match status" value="1"/>
</dbReference>
<dbReference type="GO" id="GO:0046872">
    <property type="term" value="F:metal ion binding"/>
    <property type="evidence" value="ECO:0007669"/>
    <property type="project" value="UniProtKB-KW"/>
</dbReference>
<feature type="domain" description="4Fe-4S ferredoxin-type" evidence="4">
    <location>
        <begin position="60"/>
        <end position="89"/>
    </location>
</feature>
<dbReference type="PROSITE" id="PS00198">
    <property type="entry name" value="4FE4S_FER_1"/>
    <property type="match status" value="1"/>
</dbReference>
<evidence type="ECO:0000256" key="2">
    <source>
        <dbReference type="ARBA" id="ARBA00023004"/>
    </source>
</evidence>
<gene>
    <name evidence="5" type="ORF">COU98_00835</name>
</gene>
<name>A0A2H9T1T9_9BACT</name>
<dbReference type="InterPro" id="IPR002586">
    <property type="entry name" value="CobQ/CobB/MinD/ParA_Nub-bd_dom"/>
</dbReference>
<dbReference type="InterPro" id="IPR017896">
    <property type="entry name" value="4Fe4S_Fe-S-bd"/>
</dbReference>
<sequence length="311" mass="34145">MKIAITGGKGGVGKSMVAISLAVEFTRNGKTMLVDADAECPNDHLLLSVKRKKYVTVYQPIPKWDFAKCTKCGKCASICKQNAIVFTKGKYPAFVQDVCIGCRACVVACPTGAITETKKEIGKIYTGYYDVNPVRSKSPKATASFITRTSNGVNLVSGELKLGELASGEVVAEVRKYSDKINEKIKAGIMIIDSSPGIGCPVIASLVGTDYIVGVTEPTPSALFDLKRVLYLAEHFGIKHGIVINKFDLAKNFYKEIEKFAKVNKISILGRIPYRKDFVRSTIKMKPVVEINQKYKKLFKEIINEISAKLK</sequence>
<evidence type="ECO:0000313" key="5">
    <source>
        <dbReference type="EMBL" id="PJE69668.1"/>
    </source>
</evidence>
<dbReference type="Pfam" id="PF01656">
    <property type="entry name" value="CbiA"/>
    <property type="match status" value="1"/>
</dbReference>
<protein>
    <recommendedName>
        <fullName evidence="4">4Fe-4S ferredoxin-type domain-containing protein</fullName>
    </recommendedName>
</protein>
<dbReference type="Gene3D" id="3.30.70.20">
    <property type="match status" value="1"/>
</dbReference>
<dbReference type="SUPFAM" id="SSF52540">
    <property type="entry name" value="P-loop containing nucleoside triphosphate hydrolases"/>
    <property type="match status" value="1"/>
</dbReference>
<organism evidence="5 6">
    <name type="scientific">Candidatus Staskawiczbacteria bacterium CG10_big_fil_rev_8_21_14_0_10_38_10</name>
    <dbReference type="NCBI Taxonomy" id="1974891"/>
    <lineage>
        <taxon>Bacteria</taxon>
        <taxon>Candidatus Staskawicziibacteriota</taxon>
    </lineage>
</organism>
<dbReference type="InterPro" id="IPR017900">
    <property type="entry name" value="4Fe4S_Fe_S_CS"/>
</dbReference>
<accession>A0A2H9T1T9</accession>
<dbReference type="EMBL" id="PFEN01000014">
    <property type="protein sequence ID" value="PJE69668.1"/>
    <property type="molecule type" value="Genomic_DNA"/>
</dbReference>
<feature type="domain" description="4Fe-4S ferredoxin-type" evidence="4">
    <location>
        <begin position="90"/>
        <end position="119"/>
    </location>
</feature>